<proteinExistence type="predicted"/>
<dbReference type="AlphaFoldDB" id="A0A7S0UUA8"/>
<keyword evidence="1" id="KW-1133">Transmembrane helix</keyword>
<keyword evidence="1" id="KW-0812">Transmembrane</keyword>
<dbReference type="EMBL" id="HBFM01009030">
    <property type="protein sequence ID" value="CAD8769390.1"/>
    <property type="molecule type" value="Transcribed_RNA"/>
</dbReference>
<feature type="transmembrane region" description="Helical" evidence="1">
    <location>
        <begin position="29"/>
        <end position="55"/>
    </location>
</feature>
<sequence>MSTFRQKQLQGTSASANQFSEPQFGTRDFIRITAALLLLFVLLAGFTFFLSFWLLKIKRQMLEKKDIDGASYCGEGKVFYEEMFLPSNWSLYKRLRKYVRILGAVFSGQGVDLACHSLDSNTLAAHEAQFFHVMDPKSLSSKSSFISSAMIRFPNFTYDSSAIPNSKSDISLSIHPFPLLNSHLSLPCTFTKNERQTDVPSDMDSNIYVGTYSGIRRTSKSDYGGWRNTRASSNDDWFLNWWIQNSNKEAMMDVNRL</sequence>
<reference evidence="2" key="1">
    <citation type="submission" date="2021-01" db="EMBL/GenBank/DDBJ databases">
        <authorList>
            <person name="Corre E."/>
            <person name="Pelletier E."/>
            <person name="Niang G."/>
            <person name="Scheremetjew M."/>
            <person name="Finn R."/>
            <person name="Kale V."/>
            <person name="Holt S."/>
            <person name="Cochrane G."/>
            <person name="Meng A."/>
            <person name="Brown T."/>
            <person name="Cohen L."/>
        </authorList>
    </citation>
    <scope>NUCLEOTIDE SEQUENCE</scope>
    <source>
        <strain evidence="2">SAG 63-3</strain>
    </source>
</reference>
<keyword evidence="1" id="KW-0472">Membrane</keyword>
<evidence type="ECO:0000313" key="2">
    <source>
        <dbReference type="EMBL" id="CAD8769390.1"/>
    </source>
</evidence>
<gene>
    <name evidence="2" type="ORF">PPAR00522_LOCUS5788</name>
</gene>
<accession>A0A7S0UUA8</accession>
<organism evidence="2">
    <name type="scientific">Polytomella parva</name>
    <dbReference type="NCBI Taxonomy" id="51329"/>
    <lineage>
        <taxon>Eukaryota</taxon>
        <taxon>Viridiplantae</taxon>
        <taxon>Chlorophyta</taxon>
        <taxon>core chlorophytes</taxon>
        <taxon>Chlorophyceae</taxon>
        <taxon>CS clade</taxon>
        <taxon>Chlamydomonadales</taxon>
        <taxon>Chlamydomonadaceae</taxon>
        <taxon>Polytomella</taxon>
    </lineage>
</organism>
<protein>
    <submittedName>
        <fullName evidence="2">Uncharacterized protein</fullName>
    </submittedName>
</protein>
<evidence type="ECO:0000256" key="1">
    <source>
        <dbReference type="SAM" id="Phobius"/>
    </source>
</evidence>
<name>A0A7S0UUA8_9CHLO</name>